<keyword evidence="2" id="KW-0813">Transport</keyword>
<keyword evidence="6" id="KW-0539">Nucleus</keyword>
<feature type="region of interest" description="Disordered" evidence="9">
    <location>
        <begin position="1810"/>
        <end position="1849"/>
    </location>
</feature>
<dbReference type="InterPro" id="IPR002048">
    <property type="entry name" value="EF_hand_dom"/>
</dbReference>
<feature type="compositionally biased region" description="Polar residues" evidence="9">
    <location>
        <begin position="437"/>
        <end position="449"/>
    </location>
</feature>
<dbReference type="InterPro" id="IPR015943">
    <property type="entry name" value="WD40/YVTN_repeat-like_dom_sf"/>
</dbReference>
<dbReference type="Gene3D" id="2.130.10.10">
    <property type="entry name" value="YVTN repeat-like/Quinoprotein amine dehydrogenase"/>
    <property type="match status" value="1"/>
</dbReference>
<feature type="coiled-coil region" evidence="8">
    <location>
        <begin position="1333"/>
        <end position="1367"/>
    </location>
</feature>
<feature type="domain" description="EF-hand" evidence="11">
    <location>
        <begin position="465"/>
        <end position="500"/>
    </location>
</feature>
<feature type="region of interest" description="Disordered" evidence="9">
    <location>
        <begin position="1250"/>
        <end position="1288"/>
    </location>
</feature>
<feature type="compositionally biased region" description="Gly residues" evidence="9">
    <location>
        <begin position="2219"/>
        <end position="2241"/>
    </location>
</feature>
<gene>
    <name evidence="12" type="ORF">Poli38472_005427</name>
</gene>
<feature type="compositionally biased region" description="Acidic residues" evidence="9">
    <location>
        <begin position="750"/>
        <end position="759"/>
    </location>
</feature>
<protein>
    <submittedName>
        <fullName evidence="12">Uncharacterized protein</fullName>
    </submittedName>
</protein>
<dbReference type="SUPFAM" id="SSF47473">
    <property type="entry name" value="EF-hand"/>
    <property type="match status" value="1"/>
</dbReference>
<dbReference type="OrthoDB" id="248320at2759"/>
<dbReference type="InterPro" id="IPR039462">
    <property type="entry name" value="Nup159/Nup146_N"/>
</dbReference>
<feature type="region of interest" description="Disordered" evidence="9">
    <location>
        <begin position="1620"/>
        <end position="1648"/>
    </location>
</feature>
<feature type="compositionally biased region" description="Low complexity" evidence="9">
    <location>
        <begin position="2242"/>
        <end position="2254"/>
    </location>
</feature>
<feature type="compositionally biased region" description="Polar residues" evidence="9">
    <location>
        <begin position="941"/>
        <end position="968"/>
    </location>
</feature>
<dbReference type="PROSITE" id="PS50199">
    <property type="entry name" value="ZF_RANBP2_2"/>
    <property type="match status" value="1"/>
</dbReference>
<feature type="region of interest" description="Disordered" evidence="9">
    <location>
        <begin position="886"/>
        <end position="1172"/>
    </location>
</feature>
<keyword evidence="5" id="KW-0862">Zinc</keyword>
<dbReference type="EMBL" id="SPLM01000073">
    <property type="protein sequence ID" value="TMW62809.1"/>
    <property type="molecule type" value="Genomic_DNA"/>
</dbReference>
<feature type="compositionally biased region" description="Polar residues" evidence="9">
    <location>
        <begin position="1556"/>
        <end position="1565"/>
    </location>
</feature>
<feature type="region of interest" description="Disordered" evidence="9">
    <location>
        <begin position="540"/>
        <end position="559"/>
    </location>
</feature>
<feature type="compositionally biased region" description="Polar residues" evidence="9">
    <location>
        <begin position="550"/>
        <end position="559"/>
    </location>
</feature>
<feature type="region of interest" description="Disordered" evidence="9">
    <location>
        <begin position="418"/>
        <end position="480"/>
    </location>
</feature>
<organism evidence="12 13">
    <name type="scientific">Pythium oligandrum</name>
    <name type="common">Mycoparasitic fungus</name>
    <dbReference type="NCBI Taxonomy" id="41045"/>
    <lineage>
        <taxon>Eukaryota</taxon>
        <taxon>Sar</taxon>
        <taxon>Stramenopiles</taxon>
        <taxon>Oomycota</taxon>
        <taxon>Peronosporomycetes</taxon>
        <taxon>Pythiales</taxon>
        <taxon>Pythiaceae</taxon>
        <taxon>Pythium</taxon>
    </lineage>
</organism>
<comment type="subcellular location">
    <subcellularLocation>
        <location evidence="1">Nucleus</location>
    </subcellularLocation>
</comment>
<evidence type="ECO:0000259" key="11">
    <source>
        <dbReference type="PROSITE" id="PS50222"/>
    </source>
</evidence>
<evidence type="ECO:0000256" key="3">
    <source>
        <dbReference type="ARBA" id="ARBA00022723"/>
    </source>
</evidence>
<accession>A0A8K1CGV4</accession>
<evidence type="ECO:0000313" key="13">
    <source>
        <dbReference type="Proteomes" id="UP000794436"/>
    </source>
</evidence>
<feature type="region of interest" description="Disordered" evidence="9">
    <location>
        <begin position="1488"/>
        <end position="1509"/>
    </location>
</feature>
<dbReference type="Pfam" id="PF16755">
    <property type="entry name" value="Beta-prop_NUP159_NUP214"/>
    <property type="match status" value="1"/>
</dbReference>
<sequence length="2254" mass="235726">MEEIEAEHVRMMDAGRLQLAYTSPLASDCFQSTATTKFHVVAHGNKYGVTFVPVQSGFAMVTEQEYAAECADYIARRLDAIDRGQNASHVEVKPIVTRREVALASIAYALAVSADELHLAVAYGTSLALFEVAAIYATDAPKPYHVYEDIAVEELAWCPVATGNERNLVVVTHGKAVFVCSTDGSKKPLGSSIKAASLGWSPSGDSLAVGTADGTVEVFARSSLAVERSIARPECCDDGFEAHHINWVEDDLILVGYRKYDADQEETAAQACLFEAGECVELDEVVAFFDVENRQHQYYSVYLPEWRMFFIGCSMSADIELVVADEESGQWQLWKPSEKYQARLPMTSDDEEMYPLGLTANLNAQLDIDVDDGKFPPAPIVSCATAEGLLVNFSFIDMSVQEKIEFIQKPASFLESPSRQAAKTSLPAPIAPARSAAGTTVADTDNEFAQHSDDDDDDDEEEKEEERQSAFEAFDKLDSSKTGEIPTSKFADLLESMGTTYCEESHAKHATKLADVSGHIAREVFAEWYVSWVFGELESDDEDEEDDANAQHTPGPSTKNVLDKFLAKEGSWRCETCMISNDDPNASQCASCETPNPNFKGTAAPASSTVTFKTSTNAPNFNFGLPKSTPSASFNFGFAPTNSTQPAAPASSGGFSFGAPAGKPNAPAPSAPSGFSFGVPAGKAAAPASSAPTGFSFGVPAGKADAPASTTPSGFSFGVPANKSGAADTKKEEKKEDAGYGKSDENVFNSDDDDDSDEEAERKEEEDRARAAFKKVAQNGLVTKEQYPSVFKALGTTYDDEQHGETFVKLNKNGKVFEEDFVQWYVSWIFDEGDSEEEEDEDDVQTSKPALKSAEEIAAAMAKFKPKEGEWKCSVCMVTNSDPNAPKCSACETPNPNAPKADLTKPSAPSAPGAIGAGGFQFPSSGSASTTSTTSSGFQFGIQTPSTEVKPTTGFTFGFPSSGTSDATKISFGVTPAPQNTTSEAKSKPAAGGYPPDTSTKPKPPPFGASSGYPPDTSTKPKPPAFGASSGYPPDTSTKPKPPAFGASSGYPPDTSTKPKPPAFGASSGYPPDTSTKPKPPAFGASSGYPPDTSTKPKPPAFGASSGYPPDTSTKPKPPAFGASSGYPPDTSTKPKPPAFGAGSGYPPDTQSLAKPPAPSFGVTGDSSGSTKSAFSFSAVGSSLFGSSKADSSATKPSLFSSGAGTKDASSKESPSPFGVVPSTSSAASSAATKTPFAFAKRNETTALSAPATAPIPAAPQRPSIVPSGSSTVSATSVPLKSSKVSGNAPVGRAVPSSVLEGQLWKLIADFDRAYKRVNQTSKSIKSADSAFASKVSEQLNKLQKQVSDLCDEVNNLDESRDQIEKDVLFIIGSDGDVHEQLEYGREILASFKNEKLKRLLEEQPLDQRSEDTKRTLREKLEALERSCTELDQHIASTKNNPAYASTGNAGTASSAHLFRVLKQTYDNSKMQYNKVCELSQHLESLSVNEQHRQSKGHGPTVSTQATAKTKQDMVEILNASESRSQDIRRNFLELCKNVVSPREISSTPRRKLSPSGHQSPTRASAPSRLMPRMQLTVESPVSSTAKNASSGLSFKGTPVKSGSRLFAVVEEKAPKEVKTFIPTPQKSKQPVTLAPQRPSIPSLDQSSSSSSAAFVAKAKSTGQPAAKKALSFNFVTDEKTTNEATESSEPPVKKTLSFGVDSPKPTPFKSASDQPGGATLLPAKPKVSFQLPGKSQSASTVKPAFASKPTTQSSSSGRNYKDLLVKFYQEFNSSKMSQVDKTLEDFKGKEEMMFTRLFTKYLPNSNPDDVKKYLDGGPVPKKPADNTATSGTSAFGFGKSPAGPTPAASPFGKSAFSLGAPAATATSAPASGGFGGFTSSTSSFGKPAVDYKQRLIEFYQKHNPDKLKDVDSTLEKYKGREEKLFENLAAKYGGSAGAAAAQPKTNPSASPFGNTGAFTSISLGGAKQSTPAFGSTSTVGFGATPAPTGATPSPFGAPAATSSSFGGFVSTAAASKPAFGSTNAVGGFGSGATTTNAAFGSTATLGGGMGFGATSGENHRDRLIKFYQQYNPEKLKDVDSTLAKYKGNEAKLFAMLEQKYLKPANPTPAFGAPAATSSFGGGGFGAPSQLGGGSAAPAFGSASALGGTAAPSFGAPARLGGGGMSSAMGGFAAPAPPSAGAAAGGGFSSFSSQGATFGGFGGQQQQGGFGGQQQQQSGFGGQQATGFGGGFGSNTGGGFGSNTFGGSSFSQMR</sequence>
<feature type="compositionally biased region" description="Basic and acidic residues" evidence="9">
    <location>
        <begin position="728"/>
        <end position="745"/>
    </location>
</feature>
<keyword evidence="13" id="KW-1185">Reference proteome</keyword>
<keyword evidence="4 7" id="KW-0863">Zinc-finger</keyword>
<dbReference type="Proteomes" id="UP000794436">
    <property type="component" value="Unassembled WGS sequence"/>
</dbReference>
<feature type="domain" description="RanBP2-type" evidence="10">
    <location>
        <begin position="867"/>
        <end position="897"/>
    </location>
</feature>
<evidence type="ECO:0000256" key="5">
    <source>
        <dbReference type="ARBA" id="ARBA00022833"/>
    </source>
</evidence>
<feature type="compositionally biased region" description="Acidic residues" evidence="9">
    <location>
        <begin position="453"/>
        <end position="464"/>
    </location>
</feature>
<feature type="compositionally biased region" description="Polar residues" evidence="9">
    <location>
        <begin position="1267"/>
        <end position="1286"/>
    </location>
</feature>
<dbReference type="SMART" id="SM00547">
    <property type="entry name" value="ZnF_RBZ"/>
    <property type="match status" value="2"/>
</dbReference>
<feature type="region of interest" description="Disordered" evidence="9">
    <location>
        <begin position="2195"/>
        <end position="2254"/>
    </location>
</feature>
<evidence type="ECO:0000313" key="12">
    <source>
        <dbReference type="EMBL" id="TMW62809.1"/>
    </source>
</evidence>
<feature type="region of interest" description="Disordered" evidence="9">
    <location>
        <begin position="703"/>
        <end position="768"/>
    </location>
</feature>
<dbReference type="Gene3D" id="4.10.1060.10">
    <property type="entry name" value="Zinc finger, RanBP2-type"/>
    <property type="match status" value="2"/>
</dbReference>
<keyword evidence="8" id="KW-0175">Coiled coil</keyword>
<evidence type="ECO:0000256" key="6">
    <source>
        <dbReference type="ARBA" id="ARBA00023242"/>
    </source>
</evidence>
<dbReference type="GO" id="GO:0005634">
    <property type="term" value="C:nucleus"/>
    <property type="evidence" value="ECO:0007669"/>
    <property type="project" value="UniProtKB-SubCell"/>
</dbReference>
<feature type="compositionally biased region" description="Gly residues" evidence="9">
    <location>
        <begin position="2197"/>
        <end position="2212"/>
    </location>
</feature>
<evidence type="ECO:0000256" key="2">
    <source>
        <dbReference type="ARBA" id="ARBA00022448"/>
    </source>
</evidence>
<dbReference type="InterPro" id="IPR001876">
    <property type="entry name" value="Znf_RanBP2"/>
</dbReference>
<evidence type="ECO:0000259" key="10">
    <source>
        <dbReference type="PROSITE" id="PS50199"/>
    </source>
</evidence>
<dbReference type="GO" id="GO:0005509">
    <property type="term" value="F:calcium ion binding"/>
    <property type="evidence" value="ECO:0007669"/>
    <property type="project" value="InterPro"/>
</dbReference>
<evidence type="ECO:0000256" key="1">
    <source>
        <dbReference type="ARBA" id="ARBA00004123"/>
    </source>
</evidence>
<dbReference type="SUPFAM" id="SSF117289">
    <property type="entry name" value="Nucleoporin domain"/>
    <property type="match status" value="1"/>
</dbReference>
<name>A0A8K1CGV4_PYTOL</name>
<dbReference type="PROSITE" id="PS50222">
    <property type="entry name" value="EF_HAND_2"/>
    <property type="match status" value="1"/>
</dbReference>
<keyword evidence="3" id="KW-0479">Metal-binding</keyword>
<dbReference type="InterPro" id="IPR011992">
    <property type="entry name" value="EF-hand-dom_pair"/>
</dbReference>
<feature type="coiled-coil region" evidence="8">
    <location>
        <begin position="1407"/>
        <end position="1441"/>
    </location>
</feature>
<evidence type="ECO:0000256" key="7">
    <source>
        <dbReference type="PROSITE-ProRule" id="PRU00322"/>
    </source>
</evidence>
<evidence type="ECO:0000256" key="8">
    <source>
        <dbReference type="SAM" id="Coils"/>
    </source>
</evidence>
<evidence type="ECO:0000256" key="4">
    <source>
        <dbReference type="ARBA" id="ARBA00022771"/>
    </source>
</evidence>
<comment type="caution">
    <text evidence="12">The sequence shown here is derived from an EMBL/GenBank/DDBJ whole genome shotgun (WGS) entry which is preliminary data.</text>
</comment>
<evidence type="ECO:0000256" key="9">
    <source>
        <dbReference type="SAM" id="MobiDB-lite"/>
    </source>
</evidence>
<feature type="region of interest" description="Disordered" evidence="9">
    <location>
        <begin position="1543"/>
        <end position="1572"/>
    </location>
</feature>
<feature type="compositionally biased region" description="Basic and acidic residues" evidence="9">
    <location>
        <begin position="465"/>
        <end position="480"/>
    </location>
</feature>
<feature type="region of interest" description="Disordered" evidence="9">
    <location>
        <begin position="1680"/>
        <end position="1757"/>
    </location>
</feature>
<dbReference type="GO" id="GO:0008270">
    <property type="term" value="F:zinc ion binding"/>
    <property type="evidence" value="ECO:0007669"/>
    <property type="project" value="UniProtKB-KW"/>
</dbReference>
<reference evidence="12" key="1">
    <citation type="submission" date="2019-03" db="EMBL/GenBank/DDBJ databases">
        <title>Long read genome sequence of the mycoparasitic Pythium oligandrum ATCC 38472 isolated from sugarbeet rhizosphere.</title>
        <authorList>
            <person name="Gaulin E."/>
        </authorList>
    </citation>
    <scope>NUCLEOTIDE SEQUENCE</scope>
    <source>
        <strain evidence="12">ATCC 38472_TT</strain>
    </source>
</reference>
<feature type="compositionally biased region" description="Polar residues" evidence="9">
    <location>
        <begin position="1184"/>
        <end position="1204"/>
    </location>
</feature>
<proteinExistence type="predicted"/>
<dbReference type="PANTHER" id="PTHR39666:SF1">
    <property type="entry name" value="NUCLEAR PORE COMPLEX NUP2_50_61 DOMAIN-CONTAINING PROTEIN"/>
    <property type="match status" value="1"/>
</dbReference>
<feature type="region of interest" description="Disordered" evidence="9">
    <location>
        <begin position="1184"/>
        <end position="1233"/>
    </location>
</feature>
<feature type="compositionally biased region" description="Low complexity" evidence="9">
    <location>
        <begin position="1222"/>
        <end position="1233"/>
    </location>
</feature>
<dbReference type="PANTHER" id="PTHR39666">
    <property type="entry name" value="RANBP2-TYPE DOMAIN-CONTAINING PROTEIN"/>
    <property type="match status" value="1"/>
</dbReference>
<feature type="compositionally biased region" description="Low complexity" evidence="9">
    <location>
        <begin position="924"/>
        <end position="937"/>
    </location>
</feature>